<evidence type="ECO:0000259" key="1">
    <source>
        <dbReference type="Pfam" id="PF08242"/>
    </source>
</evidence>
<dbReference type="InterPro" id="IPR029063">
    <property type="entry name" value="SAM-dependent_MTases_sf"/>
</dbReference>
<dbReference type="Proteomes" id="UP001267290">
    <property type="component" value="Unassembled WGS sequence"/>
</dbReference>
<dbReference type="InterPro" id="IPR013217">
    <property type="entry name" value="Methyltransf_12"/>
</dbReference>
<organism evidence="2 3">
    <name type="scientific">Paenibacillus qinlingensis</name>
    <dbReference type="NCBI Taxonomy" id="1837343"/>
    <lineage>
        <taxon>Bacteria</taxon>
        <taxon>Bacillati</taxon>
        <taxon>Bacillota</taxon>
        <taxon>Bacilli</taxon>
        <taxon>Bacillales</taxon>
        <taxon>Paenibacillaceae</taxon>
        <taxon>Paenibacillus</taxon>
    </lineage>
</organism>
<protein>
    <submittedName>
        <fullName evidence="2">tRNA (Cmo5U34)-methyltransferase</fullName>
        <ecNumber evidence="2">2.1.1.-</ecNumber>
    </submittedName>
</protein>
<name>A0ABU1NSN6_9BACL</name>
<feature type="domain" description="Methyltransferase type 12" evidence="1">
    <location>
        <begin position="49"/>
        <end position="148"/>
    </location>
</feature>
<accession>A0ABU1NSN6</accession>
<dbReference type="GO" id="GO:0032259">
    <property type="term" value="P:methylation"/>
    <property type="evidence" value="ECO:0007669"/>
    <property type="project" value="UniProtKB-KW"/>
</dbReference>
<comment type="caution">
    <text evidence="2">The sequence shown here is derived from an EMBL/GenBank/DDBJ whole genome shotgun (WGS) entry which is preliminary data.</text>
</comment>
<evidence type="ECO:0000313" key="2">
    <source>
        <dbReference type="EMBL" id="MDR6549892.1"/>
    </source>
</evidence>
<dbReference type="PANTHER" id="PTHR43591">
    <property type="entry name" value="METHYLTRANSFERASE"/>
    <property type="match status" value="1"/>
</dbReference>
<sequence>MNNENTHNANRSHMYDTKARISIPSYDALFAMIQSYFRVQLDGGDASLLVIGAGGGNELTAWGPANPAWSFTGIDISEEMLKIAQYKANQLRLENRVNLIHGTIDELPATDEKFDAASCILVLHFIPDVQEKLKLLRTINAHLKPGAPFVLVSAFGDRDSKELQNRLHIWKSFWLDAGDEASSVDEMVNKALMSLSFLSDEHIEKLLTEAGFTNITRFYTTGLFGGWMSTAAL</sequence>
<keyword evidence="2" id="KW-0489">Methyltransferase</keyword>
<proteinExistence type="predicted"/>
<dbReference type="RefSeq" id="WP_310224163.1">
    <property type="nucleotide sequence ID" value="NZ_JAVDSB010000001.1"/>
</dbReference>
<dbReference type="EC" id="2.1.1.-" evidence="2"/>
<evidence type="ECO:0000313" key="3">
    <source>
        <dbReference type="Proteomes" id="UP001267290"/>
    </source>
</evidence>
<dbReference type="SUPFAM" id="SSF53335">
    <property type="entry name" value="S-adenosyl-L-methionine-dependent methyltransferases"/>
    <property type="match status" value="1"/>
</dbReference>
<dbReference type="CDD" id="cd02440">
    <property type="entry name" value="AdoMet_MTases"/>
    <property type="match status" value="1"/>
</dbReference>
<keyword evidence="3" id="KW-1185">Reference proteome</keyword>
<dbReference type="Pfam" id="PF08242">
    <property type="entry name" value="Methyltransf_12"/>
    <property type="match status" value="1"/>
</dbReference>
<gene>
    <name evidence="2" type="ORF">J2736_001075</name>
</gene>
<dbReference type="Gene3D" id="3.40.50.150">
    <property type="entry name" value="Vaccinia Virus protein VP39"/>
    <property type="match status" value="1"/>
</dbReference>
<keyword evidence="2" id="KW-0808">Transferase</keyword>
<dbReference type="EMBL" id="JAVDSB010000001">
    <property type="protein sequence ID" value="MDR6549892.1"/>
    <property type="molecule type" value="Genomic_DNA"/>
</dbReference>
<reference evidence="2 3" key="1">
    <citation type="submission" date="2023-07" db="EMBL/GenBank/DDBJ databases">
        <title>Sorghum-associated microbial communities from plants grown in Nebraska, USA.</title>
        <authorList>
            <person name="Schachtman D."/>
        </authorList>
    </citation>
    <scope>NUCLEOTIDE SEQUENCE [LARGE SCALE GENOMIC DNA]</scope>
    <source>
        <strain evidence="2 3">CC258</strain>
    </source>
</reference>
<dbReference type="GO" id="GO:0008168">
    <property type="term" value="F:methyltransferase activity"/>
    <property type="evidence" value="ECO:0007669"/>
    <property type="project" value="UniProtKB-KW"/>
</dbReference>